<comment type="caution">
    <text evidence="2">The sequence shown here is derived from an EMBL/GenBank/DDBJ whole genome shotgun (WGS) entry which is preliminary data.</text>
</comment>
<dbReference type="PANTHER" id="PTHR46246:SF1">
    <property type="entry name" value="GUANOSINE-3',5'-BIS(DIPHOSPHATE) 3'-PYROPHOSPHOHYDROLASE MESH1"/>
    <property type="match status" value="1"/>
</dbReference>
<dbReference type="InterPro" id="IPR052194">
    <property type="entry name" value="MESH1"/>
</dbReference>
<evidence type="ECO:0000313" key="3">
    <source>
        <dbReference type="Proteomes" id="UP000295075"/>
    </source>
</evidence>
<dbReference type="GO" id="GO:0008893">
    <property type="term" value="F:guanosine-3',5'-bis(diphosphate) 3'-diphosphatase activity"/>
    <property type="evidence" value="ECO:0007669"/>
    <property type="project" value="TreeGrafter"/>
</dbReference>
<dbReference type="InterPro" id="IPR006674">
    <property type="entry name" value="HD_domain"/>
</dbReference>
<feature type="domain" description="HD" evidence="1">
    <location>
        <begin position="52"/>
        <end position="89"/>
    </location>
</feature>
<dbReference type="AlphaFoldDB" id="A0A4R4QJL6"/>
<dbReference type="OrthoDB" id="9802385at2"/>
<dbReference type="SUPFAM" id="SSF109604">
    <property type="entry name" value="HD-domain/PDEase-like"/>
    <property type="match status" value="1"/>
</dbReference>
<protein>
    <submittedName>
        <fullName evidence="2">HD domain-containing protein</fullName>
    </submittedName>
</protein>
<evidence type="ECO:0000313" key="2">
    <source>
        <dbReference type="EMBL" id="TDC35907.1"/>
    </source>
</evidence>
<dbReference type="Gene3D" id="1.10.3210.10">
    <property type="entry name" value="Hypothetical protein af1432"/>
    <property type="match status" value="1"/>
</dbReference>
<dbReference type="EMBL" id="SMKA01000001">
    <property type="protein sequence ID" value="TDC35907.1"/>
    <property type="molecule type" value="Genomic_DNA"/>
</dbReference>
<gene>
    <name evidence="2" type="ORF">E1261_00405</name>
</gene>
<accession>A0A4R4QJL6</accession>
<proteinExistence type="predicted"/>
<dbReference type="Proteomes" id="UP000295075">
    <property type="component" value="Unassembled WGS sequence"/>
</dbReference>
<name>A0A4R4QJL6_9ACTN</name>
<dbReference type="PANTHER" id="PTHR46246">
    <property type="entry name" value="GUANOSINE-3',5'-BIS(DIPHOSPHATE) 3'-PYROPHOSPHOHYDROLASE MESH1"/>
    <property type="match status" value="1"/>
</dbReference>
<keyword evidence="3" id="KW-1185">Reference proteome</keyword>
<reference evidence="2 3" key="1">
    <citation type="submission" date="2019-03" db="EMBL/GenBank/DDBJ databases">
        <title>Draft genome sequences of novel Actinobacteria.</title>
        <authorList>
            <person name="Sahin N."/>
            <person name="Ay H."/>
            <person name="Saygin H."/>
        </authorList>
    </citation>
    <scope>NUCLEOTIDE SEQUENCE [LARGE SCALE GENOMIC DNA]</scope>
    <source>
        <strain evidence="2 3">JCM 30547</strain>
    </source>
</reference>
<evidence type="ECO:0000259" key="1">
    <source>
        <dbReference type="Pfam" id="PF01966"/>
    </source>
</evidence>
<sequence length="229" mass="25429">MDPSMLVFELGREVHRLMPESSELITSAAAMASFLHRRQTRFVRGHLPWVPYIEHPLRVALRLMRWGVRDPEVVAAALLHDVVEDCFGELRSVFGRQDEMALGCLARLFGDGTAQHVHQVTNPAAVVDLESYQNHVTALAWLRTPAVLIKASDLKDNAGSIPYQLGYGQDERMLRLLRKYLPCVREVARGLSAMGLEATSEFAWSAAAADLCRLAAELEELAGELGIVL</sequence>
<organism evidence="2 3">
    <name type="scientific">Kribbella albertanoniae</name>
    <dbReference type="NCBI Taxonomy" id="1266829"/>
    <lineage>
        <taxon>Bacteria</taxon>
        <taxon>Bacillati</taxon>
        <taxon>Actinomycetota</taxon>
        <taxon>Actinomycetes</taxon>
        <taxon>Propionibacteriales</taxon>
        <taxon>Kribbellaceae</taxon>
        <taxon>Kribbella</taxon>
    </lineage>
</organism>
<dbReference type="Pfam" id="PF01966">
    <property type="entry name" value="HD"/>
    <property type="match status" value="1"/>
</dbReference>